<name>A0A1G2Q8E0_9BACT</name>
<dbReference type="InterPro" id="IPR037914">
    <property type="entry name" value="SpoVT-AbrB_sf"/>
</dbReference>
<reference evidence="2 3" key="1">
    <citation type="journal article" date="2016" name="Nat. Commun.">
        <title>Thousands of microbial genomes shed light on interconnected biogeochemical processes in an aquifer system.</title>
        <authorList>
            <person name="Anantharaman K."/>
            <person name="Brown C.T."/>
            <person name="Hug L.A."/>
            <person name="Sharon I."/>
            <person name="Castelle C.J."/>
            <person name="Probst A.J."/>
            <person name="Thomas B.C."/>
            <person name="Singh A."/>
            <person name="Wilkins M.J."/>
            <person name="Karaoz U."/>
            <person name="Brodie E.L."/>
            <person name="Williams K.H."/>
            <person name="Hubbard S.S."/>
            <person name="Banfield J.F."/>
        </authorList>
    </citation>
    <scope>NUCLEOTIDE SEQUENCE [LARGE SCALE GENOMIC DNA]</scope>
</reference>
<accession>A0A1G2Q8E0</accession>
<proteinExistence type="predicted"/>
<evidence type="ECO:0000259" key="1">
    <source>
        <dbReference type="Pfam" id="PF04014"/>
    </source>
</evidence>
<protein>
    <recommendedName>
        <fullName evidence="1">SpoVT-AbrB domain-containing protein</fullName>
    </recommendedName>
</protein>
<dbReference type="Pfam" id="PF04014">
    <property type="entry name" value="MazE_antitoxin"/>
    <property type="match status" value="1"/>
</dbReference>
<dbReference type="GO" id="GO:0003677">
    <property type="term" value="F:DNA binding"/>
    <property type="evidence" value="ECO:0007669"/>
    <property type="project" value="InterPro"/>
</dbReference>
<evidence type="ECO:0000313" key="2">
    <source>
        <dbReference type="EMBL" id="OHA56212.1"/>
    </source>
</evidence>
<dbReference type="SUPFAM" id="SSF89447">
    <property type="entry name" value="AbrB/MazE/MraZ-like"/>
    <property type="match status" value="1"/>
</dbReference>
<evidence type="ECO:0000313" key="3">
    <source>
        <dbReference type="Proteomes" id="UP000178226"/>
    </source>
</evidence>
<organism evidence="2 3">
    <name type="scientific">Candidatus Veblenbacteria bacterium RIFOXYC2_FULL_42_11</name>
    <dbReference type="NCBI Taxonomy" id="1802428"/>
    <lineage>
        <taxon>Bacteria</taxon>
        <taxon>Candidatus Vebleniibacteriota</taxon>
    </lineage>
</organism>
<dbReference type="EMBL" id="MHTE01000040">
    <property type="protein sequence ID" value="OHA56212.1"/>
    <property type="molecule type" value="Genomic_DNA"/>
</dbReference>
<feature type="domain" description="SpoVT-AbrB" evidence="1">
    <location>
        <begin position="16"/>
        <end position="53"/>
    </location>
</feature>
<gene>
    <name evidence="2" type="ORF">A2441_04135</name>
</gene>
<comment type="caution">
    <text evidence="2">The sequence shown here is derived from an EMBL/GenBank/DDBJ whole genome shotgun (WGS) entry which is preliminary data.</text>
</comment>
<dbReference type="STRING" id="1802428.A2441_04135"/>
<dbReference type="AlphaFoldDB" id="A0A1G2Q8E0"/>
<dbReference type="Proteomes" id="UP000178226">
    <property type="component" value="Unassembled WGS sequence"/>
</dbReference>
<sequence length="59" mass="6897">MPTQKREQSNIRKLTKIGGKSIGLTLPIEMVRGLGWKEKQKVVVKRVKRGLLINDWKRR</sequence>
<dbReference type="InterPro" id="IPR007159">
    <property type="entry name" value="SpoVT-AbrB_dom"/>
</dbReference>